<evidence type="ECO:0000256" key="1">
    <source>
        <dbReference type="ARBA" id="ARBA00023015"/>
    </source>
</evidence>
<gene>
    <name evidence="5" type="ORF">E4T21_18285</name>
</gene>
<evidence type="ECO:0000313" key="5">
    <source>
        <dbReference type="EMBL" id="QEM83282.1"/>
    </source>
</evidence>
<dbReference type="PANTHER" id="PTHR44688">
    <property type="entry name" value="DNA-BINDING TRANSCRIPTIONAL ACTIVATOR DEVR_DOSR"/>
    <property type="match status" value="1"/>
</dbReference>
<dbReference type="RefSeq" id="WP_149286404.1">
    <property type="nucleotide sequence ID" value="NZ_CP038437.2"/>
</dbReference>
<protein>
    <submittedName>
        <fullName evidence="5">Helix-turn-helix transcriptional regulator</fullName>
    </submittedName>
</protein>
<dbReference type="Gene3D" id="1.10.10.10">
    <property type="entry name" value="Winged helix-like DNA-binding domain superfamily/Winged helix DNA-binding domain"/>
    <property type="match status" value="1"/>
</dbReference>
<dbReference type="InterPro" id="IPR016032">
    <property type="entry name" value="Sig_transdc_resp-reg_C-effctor"/>
</dbReference>
<sequence>MNPSDLLATSTSQEWHQSLATLIRSAADADLPRRLEQALQRLINFDTVVLHAYRNRSRPMVIHDNYPPHRREAGVDKYLSRIYLLDPIFLATESGIDSGAHRLKELAPDRFESSEYYDHYYRSLGLKDEVGLFARVSDDTVMVVSLGFSAESPPLTRRSMQTLRNLTPVVAALLSQFWTWQSTRFDDAMTTAEPVDLAFSSFGQGQLTRREQEIVQLLLAGHSAKSAARELGISDGTVKVHRKHLYQRLGVSSQAQLFRTFLDHVALISRQHRQ</sequence>
<accession>A0A5C1NHV9</accession>
<dbReference type="Pfam" id="PF00196">
    <property type="entry name" value="GerE"/>
    <property type="match status" value="1"/>
</dbReference>
<keyword evidence="3" id="KW-0804">Transcription</keyword>
<evidence type="ECO:0000313" key="6">
    <source>
        <dbReference type="Proteomes" id="UP000324285"/>
    </source>
</evidence>
<name>A0A5C1NHV9_9GAMM</name>
<keyword evidence="2" id="KW-0238">DNA-binding</keyword>
<proteinExistence type="predicted"/>
<dbReference type="Proteomes" id="UP000324285">
    <property type="component" value="Chromosome"/>
</dbReference>
<dbReference type="OrthoDB" id="343383at2"/>
<dbReference type="GO" id="GO:0006355">
    <property type="term" value="P:regulation of DNA-templated transcription"/>
    <property type="evidence" value="ECO:0007669"/>
    <property type="project" value="InterPro"/>
</dbReference>
<dbReference type="InterPro" id="IPR036388">
    <property type="entry name" value="WH-like_DNA-bd_sf"/>
</dbReference>
<keyword evidence="6" id="KW-1185">Reference proteome</keyword>
<evidence type="ECO:0000256" key="2">
    <source>
        <dbReference type="ARBA" id="ARBA00023125"/>
    </source>
</evidence>
<dbReference type="EMBL" id="CP038437">
    <property type="protein sequence ID" value="QEM83282.1"/>
    <property type="molecule type" value="Genomic_DNA"/>
</dbReference>
<dbReference type="GO" id="GO:0003677">
    <property type="term" value="F:DNA binding"/>
    <property type="evidence" value="ECO:0007669"/>
    <property type="project" value="UniProtKB-KW"/>
</dbReference>
<dbReference type="PANTHER" id="PTHR44688:SF16">
    <property type="entry name" value="DNA-BINDING TRANSCRIPTIONAL ACTIVATOR DEVR_DOSR"/>
    <property type="match status" value="1"/>
</dbReference>
<dbReference type="SUPFAM" id="SSF46894">
    <property type="entry name" value="C-terminal effector domain of the bipartite response regulators"/>
    <property type="match status" value="1"/>
</dbReference>
<dbReference type="AlphaFoldDB" id="A0A5C1NHV9"/>
<organism evidence="5 6">
    <name type="scientific">Halomonas binhaiensis</name>
    <dbReference type="NCBI Taxonomy" id="2562282"/>
    <lineage>
        <taxon>Bacteria</taxon>
        <taxon>Pseudomonadati</taxon>
        <taxon>Pseudomonadota</taxon>
        <taxon>Gammaproteobacteria</taxon>
        <taxon>Oceanospirillales</taxon>
        <taxon>Halomonadaceae</taxon>
        <taxon>Halomonas</taxon>
    </lineage>
</organism>
<dbReference type="PRINTS" id="PR00038">
    <property type="entry name" value="HTHLUXR"/>
</dbReference>
<dbReference type="InterPro" id="IPR000792">
    <property type="entry name" value="Tscrpt_reg_LuxR_C"/>
</dbReference>
<keyword evidence="1" id="KW-0805">Transcription regulation</keyword>
<dbReference type="KEGG" id="hbh:E4T21_18285"/>
<reference evidence="5" key="1">
    <citation type="submission" date="2021-02" db="EMBL/GenBank/DDBJ databases">
        <title>Strain Y2R2, a novel species of the genus Halomonas.</title>
        <authorList>
            <person name="Huang H."/>
        </authorList>
    </citation>
    <scope>NUCLEOTIDE SEQUENCE</scope>
    <source>
        <strain evidence="5">Y2R2</strain>
    </source>
</reference>
<dbReference type="SMART" id="SM00421">
    <property type="entry name" value="HTH_LUXR"/>
    <property type="match status" value="1"/>
</dbReference>
<evidence type="ECO:0000256" key="3">
    <source>
        <dbReference type="ARBA" id="ARBA00023163"/>
    </source>
</evidence>
<evidence type="ECO:0000259" key="4">
    <source>
        <dbReference type="PROSITE" id="PS50043"/>
    </source>
</evidence>
<feature type="domain" description="HTH luxR-type" evidence="4">
    <location>
        <begin position="200"/>
        <end position="265"/>
    </location>
</feature>
<dbReference type="CDD" id="cd06170">
    <property type="entry name" value="LuxR_C_like"/>
    <property type="match status" value="1"/>
</dbReference>
<dbReference type="PROSITE" id="PS50043">
    <property type="entry name" value="HTH_LUXR_2"/>
    <property type="match status" value="1"/>
</dbReference>